<keyword evidence="3" id="KW-1185">Reference proteome</keyword>
<dbReference type="EMBL" id="CP000245">
    <property type="protein sequence ID" value="AEG94073.1"/>
    <property type="molecule type" value="Genomic_DNA"/>
</dbReference>
<name>F5Y6J9_RAMTT</name>
<dbReference type="Gene3D" id="2.30.330.10">
    <property type="entry name" value="SpoA-like"/>
    <property type="match status" value="1"/>
</dbReference>
<evidence type="ECO:0000259" key="1">
    <source>
        <dbReference type="Pfam" id="PF01052"/>
    </source>
</evidence>
<proteinExistence type="predicted"/>
<dbReference type="AlphaFoldDB" id="F5Y6J9"/>
<dbReference type="Pfam" id="PF01052">
    <property type="entry name" value="FliMN_C"/>
    <property type="match status" value="1"/>
</dbReference>
<reference evidence="2 3" key="2">
    <citation type="journal article" date="2011" name="PLoS ONE">
        <title>The Cyst-Dividing Bacterium Ramlibacter tataouinensis TTB310 Genome Reveals a Well-Stocked Toolbox for Adaptation to a Desert Environment.</title>
        <authorList>
            <person name="De Luca G."/>
            <person name="Barakat M."/>
            <person name="Ortet P."/>
            <person name="Fochesato S."/>
            <person name="Jourlin-Castelli C."/>
            <person name="Ansaldi M."/>
            <person name="Py B."/>
            <person name="Fichant G."/>
            <person name="Coutinho P.M."/>
            <person name="Voulhoux R."/>
            <person name="Bastien O."/>
            <person name="Marechal E."/>
            <person name="Henrissat B."/>
            <person name="Quentin Y."/>
            <person name="Noirot P."/>
            <person name="Filloux A."/>
            <person name="Mejean V."/>
            <person name="Dubow M.S."/>
            <person name="Barras F."/>
            <person name="Barbe V."/>
            <person name="Weissenbach J."/>
            <person name="Mihalcescu I."/>
            <person name="Vermeglio A."/>
            <person name="Achouak W."/>
            <person name="Heulin T."/>
        </authorList>
    </citation>
    <scope>NUCLEOTIDE SEQUENCE [LARGE SCALE GENOMIC DNA]</scope>
    <source>
        <strain evidence="3">ATCC BAA-407 / DSM 14655 / LMG 21543 / TTB310</strain>
    </source>
</reference>
<sequence>MNTASAISEPTLAAVLPRVERGVAAASRVLHDARLRAGWRRVLDGLEFVPLQGRPADAVRRVSFQTPHGPAAAFFSAPGFPSIDVGASHADAMPAPLRQLAAEALMQPVLEALGAVGLADVTVTGLATLEGRFDEVPAAGWVRLLRQGEPVASIALTQVPEAVLRGIVRRHLTRQATAGRARSLAMRGQVTLTTRGVRRSVLASLLPGDVLLLASGAEQQRVDCCVSFGARSASRWRAAVTLDETSLTIKGAGRMINEDNDAAPARNAAKAPHDIEVPVRFEIETAPVSLADIEAMANGYVIELATPLANARIRLVACGRVIGSAELVAVGDRLGARISHMAAEDAHRHVD</sequence>
<reference evidence="3" key="1">
    <citation type="submission" date="2006-01" db="EMBL/GenBank/DDBJ databases">
        <title>Genome of the cyst-dividing bacterium Ramlibacter tataouinensis.</title>
        <authorList>
            <person name="Barakat M."/>
            <person name="Ortet P."/>
            <person name="De Luca G."/>
            <person name="Jourlin-Castelli C."/>
            <person name="Ansaldi M."/>
            <person name="Py B."/>
            <person name="Fichant G."/>
            <person name="Coutinho P."/>
            <person name="Voulhoux R."/>
            <person name="Bastien O."/>
            <person name="Roy S."/>
            <person name="Marechal E."/>
            <person name="Henrissat B."/>
            <person name="Quentin Y."/>
            <person name="Noirot P."/>
            <person name="Filloux A."/>
            <person name="Mejean V."/>
            <person name="DuBow M."/>
            <person name="Barras F."/>
            <person name="Heulin T."/>
        </authorList>
    </citation>
    <scope>NUCLEOTIDE SEQUENCE [LARGE SCALE GENOMIC DNA]</scope>
    <source>
        <strain evidence="3">ATCC BAA-407 / DSM 14655 / LMG 21543 / TTB310</strain>
    </source>
</reference>
<dbReference type="InterPro" id="IPR036429">
    <property type="entry name" value="SpoA-like_sf"/>
</dbReference>
<dbReference type="Proteomes" id="UP000008385">
    <property type="component" value="Chromosome"/>
</dbReference>
<dbReference type="RefSeq" id="WP_013902304.1">
    <property type="nucleotide sequence ID" value="NC_015677.1"/>
</dbReference>
<dbReference type="SUPFAM" id="SSF101801">
    <property type="entry name" value="Surface presentation of antigens (SPOA)"/>
    <property type="match status" value="1"/>
</dbReference>
<evidence type="ECO:0000313" key="3">
    <source>
        <dbReference type="Proteomes" id="UP000008385"/>
    </source>
</evidence>
<dbReference type="InterPro" id="IPR001543">
    <property type="entry name" value="FliN-like_C"/>
</dbReference>
<feature type="domain" description="Flagellar motor switch protein FliN-like C-terminal" evidence="1">
    <location>
        <begin position="273"/>
        <end position="341"/>
    </location>
</feature>
<accession>F5Y6J9</accession>
<dbReference type="eggNOG" id="COG1886">
    <property type="taxonomic scope" value="Bacteria"/>
</dbReference>
<protein>
    <submittedName>
        <fullName evidence="2">Translocation protein in type III secretion-like protein</fullName>
    </submittedName>
</protein>
<dbReference type="HOGENOM" id="CLU_789576_0_0_4"/>
<dbReference type="STRING" id="365046.Rta_29690"/>
<evidence type="ECO:0000313" key="2">
    <source>
        <dbReference type="EMBL" id="AEG94073.1"/>
    </source>
</evidence>
<dbReference type="KEGG" id="rta:Rta_29690"/>
<gene>
    <name evidence="2" type="ordered locus">Rta_29690</name>
</gene>
<dbReference type="OrthoDB" id="9148477at2"/>
<organism evidence="2 3">
    <name type="scientific">Ramlibacter tataouinensis (strain ATCC BAA-407 / DSM 14655 / LMG 21543 / TTB310)</name>
    <dbReference type="NCBI Taxonomy" id="365046"/>
    <lineage>
        <taxon>Bacteria</taxon>
        <taxon>Pseudomonadati</taxon>
        <taxon>Pseudomonadota</taxon>
        <taxon>Betaproteobacteria</taxon>
        <taxon>Burkholderiales</taxon>
        <taxon>Comamonadaceae</taxon>
        <taxon>Ramlibacter</taxon>
    </lineage>
</organism>